<dbReference type="InterPro" id="IPR005467">
    <property type="entry name" value="His_kinase_dom"/>
</dbReference>
<dbReference type="RefSeq" id="WP_133543804.1">
    <property type="nucleotide sequence ID" value="NZ_SNYQ01000002.1"/>
</dbReference>
<keyword evidence="8" id="KW-0592">Phosphate transport</keyword>
<dbReference type="InterPro" id="IPR036097">
    <property type="entry name" value="HisK_dim/P_sf"/>
</dbReference>
<keyword evidence="13" id="KW-0067">ATP-binding</keyword>
<evidence type="ECO:0000256" key="5">
    <source>
        <dbReference type="ARBA" id="ARBA00022448"/>
    </source>
</evidence>
<evidence type="ECO:0000256" key="11">
    <source>
        <dbReference type="ARBA" id="ARBA00022741"/>
    </source>
</evidence>
<keyword evidence="7" id="KW-0597">Phosphoprotein</keyword>
<proteinExistence type="predicted"/>
<dbReference type="EC" id="2.7.13.3" evidence="3"/>
<dbReference type="GO" id="GO:0000155">
    <property type="term" value="F:phosphorelay sensor kinase activity"/>
    <property type="evidence" value="ECO:0007669"/>
    <property type="project" value="InterPro"/>
</dbReference>
<dbReference type="PANTHER" id="PTHR45453:SF1">
    <property type="entry name" value="PHOSPHATE REGULON SENSOR PROTEIN PHOR"/>
    <property type="match status" value="1"/>
</dbReference>
<gene>
    <name evidence="20" type="ORF">EDC45_0867</name>
</gene>
<dbReference type="InterPro" id="IPR014310">
    <property type="entry name" value="Sig_transdc_His_kinase_PhoR"/>
</dbReference>
<dbReference type="SUPFAM" id="SSF55785">
    <property type="entry name" value="PYP-like sensor domain (PAS domain)"/>
    <property type="match status" value="1"/>
</dbReference>
<evidence type="ECO:0000256" key="8">
    <source>
        <dbReference type="ARBA" id="ARBA00022592"/>
    </source>
</evidence>
<keyword evidence="15" id="KW-0902">Two-component regulatory system</keyword>
<dbReference type="FunFam" id="1.10.287.130:FF:000001">
    <property type="entry name" value="Two-component sensor histidine kinase"/>
    <property type="match status" value="1"/>
</dbReference>
<keyword evidence="16 18" id="KW-0472">Membrane</keyword>
<evidence type="ECO:0000256" key="18">
    <source>
        <dbReference type="SAM" id="Phobius"/>
    </source>
</evidence>
<accession>A0A4R6VE98</accession>
<dbReference type="InterPro" id="IPR050351">
    <property type="entry name" value="BphY/WalK/GraS-like"/>
</dbReference>
<evidence type="ECO:0000256" key="16">
    <source>
        <dbReference type="ARBA" id="ARBA00023136"/>
    </source>
</evidence>
<dbReference type="InterPro" id="IPR004358">
    <property type="entry name" value="Sig_transdc_His_kin-like_C"/>
</dbReference>
<evidence type="ECO:0000256" key="6">
    <source>
        <dbReference type="ARBA" id="ARBA00022475"/>
    </source>
</evidence>
<protein>
    <recommendedName>
        <fullName evidence="4">Phosphate regulon sensor protein PhoR</fullName>
        <ecNumber evidence="3">2.7.13.3</ecNumber>
    </recommendedName>
</protein>
<dbReference type="Pfam" id="PF00989">
    <property type="entry name" value="PAS"/>
    <property type="match status" value="1"/>
</dbReference>
<dbReference type="SUPFAM" id="SSF47384">
    <property type="entry name" value="Homodimeric domain of signal transducing histidine kinase"/>
    <property type="match status" value="1"/>
</dbReference>
<dbReference type="PANTHER" id="PTHR45453">
    <property type="entry name" value="PHOSPHATE REGULON SENSOR PROTEIN PHOR"/>
    <property type="match status" value="1"/>
</dbReference>
<dbReference type="PROSITE" id="PS50109">
    <property type="entry name" value="HIS_KIN"/>
    <property type="match status" value="1"/>
</dbReference>
<dbReference type="NCBIfam" id="NF008235">
    <property type="entry name" value="PRK11006.1"/>
    <property type="match status" value="1"/>
</dbReference>
<dbReference type="GO" id="GO:0006817">
    <property type="term" value="P:phosphate ion transport"/>
    <property type="evidence" value="ECO:0007669"/>
    <property type="project" value="UniProtKB-KW"/>
</dbReference>
<evidence type="ECO:0000313" key="21">
    <source>
        <dbReference type="Proteomes" id="UP000295657"/>
    </source>
</evidence>
<keyword evidence="11" id="KW-0547">Nucleotide-binding</keyword>
<dbReference type="CDD" id="cd00082">
    <property type="entry name" value="HisKA"/>
    <property type="match status" value="1"/>
</dbReference>
<dbReference type="GO" id="GO:0004721">
    <property type="term" value="F:phosphoprotein phosphatase activity"/>
    <property type="evidence" value="ECO:0007669"/>
    <property type="project" value="TreeGrafter"/>
</dbReference>
<dbReference type="SMART" id="SM00091">
    <property type="entry name" value="PAS"/>
    <property type="match status" value="1"/>
</dbReference>
<dbReference type="SMART" id="SM00387">
    <property type="entry name" value="HATPase_c"/>
    <property type="match status" value="1"/>
</dbReference>
<evidence type="ECO:0000259" key="19">
    <source>
        <dbReference type="PROSITE" id="PS50109"/>
    </source>
</evidence>
<evidence type="ECO:0000256" key="13">
    <source>
        <dbReference type="ARBA" id="ARBA00022840"/>
    </source>
</evidence>
<evidence type="ECO:0000256" key="15">
    <source>
        <dbReference type="ARBA" id="ARBA00023012"/>
    </source>
</evidence>
<dbReference type="Gene3D" id="3.30.565.10">
    <property type="entry name" value="Histidine kinase-like ATPase, C-terminal domain"/>
    <property type="match status" value="1"/>
</dbReference>
<evidence type="ECO:0000256" key="1">
    <source>
        <dbReference type="ARBA" id="ARBA00000085"/>
    </source>
</evidence>
<reference evidence="20 21" key="1">
    <citation type="submission" date="2019-03" db="EMBL/GenBank/DDBJ databases">
        <title>Genomic Encyclopedia of Type Strains, Phase IV (KMG-IV): sequencing the most valuable type-strain genomes for metagenomic binning, comparative biology and taxonomic classification.</title>
        <authorList>
            <person name="Goeker M."/>
        </authorList>
    </citation>
    <scope>NUCLEOTIDE SEQUENCE [LARGE SCALE GENOMIC DNA]</scope>
    <source>
        <strain evidence="20 21">DSM 28403</strain>
    </source>
</reference>
<dbReference type="CDD" id="cd00130">
    <property type="entry name" value="PAS"/>
    <property type="match status" value="1"/>
</dbReference>
<dbReference type="FunFam" id="3.30.565.10:FF:000032">
    <property type="entry name" value="Phosphate regulon sensor histidine kinase PhoR"/>
    <property type="match status" value="1"/>
</dbReference>
<dbReference type="InterPro" id="IPR035965">
    <property type="entry name" value="PAS-like_dom_sf"/>
</dbReference>
<dbReference type="InterPro" id="IPR013767">
    <property type="entry name" value="PAS_fold"/>
</dbReference>
<dbReference type="Pfam" id="PF02518">
    <property type="entry name" value="HATPase_c"/>
    <property type="match status" value="1"/>
</dbReference>
<comment type="caution">
    <text evidence="20">The sequence shown here is derived from an EMBL/GenBank/DDBJ whole genome shotgun (WGS) entry which is preliminary data.</text>
</comment>
<evidence type="ECO:0000256" key="4">
    <source>
        <dbReference type="ARBA" id="ARBA00019665"/>
    </source>
</evidence>
<evidence type="ECO:0000256" key="17">
    <source>
        <dbReference type="ARBA" id="ARBA00025207"/>
    </source>
</evidence>
<sequence>MKFKFSYKHFLLEIIAAVAVALLFGYFAKSFEFWFIVILILLLIWHHNNEYSLLQLLNPKAEGKKILTPWDNFSQTVAFSKKKTKKDKIKALRLLSKLNRNIQYLPDGVIICSREGEISWCNNAAQELFSFYWSKKVSKNIFSVIFYPEFKNYFHQSKHQRPLVIITHEKRYVEINISLYDSDSLMIICRDVTQMISLISSRQTFLANMNHELRTPLTVLQGYLEILEFDSQSGELHKKAIEAMREQTLRMANLLQQLNILAKIEGSNNLEHQEVNMSELINSLQKSTALLNENDHHIHFDIEPEIKVWGDENQLQSAVSNLIFNAIKHSGAGSEIQISWKACEKGAKFSVKDNGVGIDEAHLPHLTERFYRVDESRSNATGGSGLGLAIVKHALEQHGTCLNIESEPGQGSEFSFVLKTKH</sequence>
<dbReference type="GO" id="GO:0005524">
    <property type="term" value="F:ATP binding"/>
    <property type="evidence" value="ECO:0007669"/>
    <property type="project" value="UniProtKB-KW"/>
</dbReference>
<evidence type="ECO:0000256" key="3">
    <source>
        <dbReference type="ARBA" id="ARBA00012438"/>
    </source>
</evidence>
<dbReference type="AlphaFoldDB" id="A0A4R6VE98"/>
<dbReference type="InterPro" id="IPR036890">
    <property type="entry name" value="HATPase_C_sf"/>
</dbReference>
<keyword evidence="9" id="KW-0808">Transferase</keyword>
<dbReference type="SMART" id="SM00388">
    <property type="entry name" value="HisKA"/>
    <property type="match status" value="1"/>
</dbReference>
<comment type="catalytic activity">
    <reaction evidence="1">
        <text>ATP + protein L-histidine = ADP + protein N-phospho-L-histidine.</text>
        <dbReference type="EC" id="2.7.13.3"/>
    </reaction>
</comment>
<dbReference type="Proteomes" id="UP000295657">
    <property type="component" value="Unassembled WGS sequence"/>
</dbReference>
<evidence type="ECO:0000313" key="20">
    <source>
        <dbReference type="EMBL" id="TDQ59074.1"/>
    </source>
</evidence>
<feature type="domain" description="Histidine kinase" evidence="19">
    <location>
        <begin position="208"/>
        <end position="422"/>
    </location>
</feature>
<dbReference type="EMBL" id="SNYQ01000002">
    <property type="protein sequence ID" value="TDQ59074.1"/>
    <property type="molecule type" value="Genomic_DNA"/>
</dbReference>
<evidence type="ECO:0000256" key="7">
    <source>
        <dbReference type="ARBA" id="ARBA00022553"/>
    </source>
</evidence>
<comment type="subcellular location">
    <subcellularLocation>
        <location evidence="2">Cell membrane</location>
    </subcellularLocation>
</comment>
<dbReference type="SUPFAM" id="SSF55874">
    <property type="entry name" value="ATPase domain of HSP90 chaperone/DNA topoisomerase II/histidine kinase"/>
    <property type="match status" value="1"/>
</dbReference>
<dbReference type="InterPro" id="IPR003594">
    <property type="entry name" value="HATPase_dom"/>
</dbReference>
<dbReference type="GO" id="GO:0005886">
    <property type="term" value="C:plasma membrane"/>
    <property type="evidence" value="ECO:0007669"/>
    <property type="project" value="UniProtKB-SubCell"/>
</dbReference>
<keyword evidence="14 18" id="KW-1133">Transmembrane helix</keyword>
<feature type="transmembrane region" description="Helical" evidence="18">
    <location>
        <begin position="12"/>
        <end position="45"/>
    </location>
</feature>
<keyword evidence="10 18" id="KW-0812">Transmembrane</keyword>
<dbReference type="OrthoDB" id="9813151at2"/>
<organism evidence="20 21">
    <name type="scientific">Mesocricetibacter intestinalis</name>
    <dbReference type="NCBI Taxonomy" id="1521930"/>
    <lineage>
        <taxon>Bacteria</taxon>
        <taxon>Pseudomonadati</taxon>
        <taxon>Pseudomonadota</taxon>
        <taxon>Gammaproteobacteria</taxon>
        <taxon>Pasteurellales</taxon>
        <taxon>Pasteurellaceae</taxon>
        <taxon>Mesocricetibacter</taxon>
    </lineage>
</organism>
<keyword evidence="12 20" id="KW-0418">Kinase</keyword>
<dbReference type="Pfam" id="PF00512">
    <property type="entry name" value="HisKA"/>
    <property type="match status" value="1"/>
</dbReference>
<dbReference type="Gene3D" id="1.10.287.130">
    <property type="match status" value="1"/>
</dbReference>
<dbReference type="Gene3D" id="3.30.450.20">
    <property type="entry name" value="PAS domain"/>
    <property type="match status" value="1"/>
</dbReference>
<keyword evidence="21" id="KW-1185">Reference proteome</keyword>
<dbReference type="GO" id="GO:0006355">
    <property type="term" value="P:regulation of DNA-templated transcription"/>
    <property type="evidence" value="ECO:0007669"/>
    <property type="project" value="InterPro"/>
</dbReference>
<dbReference type="NCBIfam" id="TIGR02966">
    <property type="entry name" value="phoR_proteo"/>
    <property type="match status" value="1"/>
</dbReference>
<keyword evidence="5" id="KW-0813">Transport</keyword>
<evidence type="ECO:0000256" key="2">
    <source>
        <dbReference type="ARBA" id="ARBA00004236"/>
    </source>
</evidence>
<dbReference type="InterPro" id="IPR000014">
    <property type="entry name" value="PAS"/>
</dbReference>
<evidence type="ECO:0000256" key="9">
    <source>
        <dbReference type="ARBA" id="ARBA00022679"/>
    </source>
</evidence>
<comment type="function">
    <text evidence="17">Member of the two-component regulatory system PhoR/PhoB involved in the phosphate regulon genes expression. PhoR may function as a membrane-associated protein kinase that phosphorylates PhoB in response to environmental signals.</text>
</comment>
<dbReference type="InterPro" id="IPR003661">
    <property type="entry name" value="HisK_dim/P_dom"/>
</dbReference>
<dbReference type="GO" id="GO:0016036">
    <property type="term" value="P:cellular response to phosphate starvation"/>
    <property type="evidence" value="ECO:0007669"/>
    <property type="project" value="TreeGrafter"/>
</dbReference>
<keyword evidence="6" id="KW-1003">Cell membrane</keyword>
<dbReference type="PRINTS" id="PR00344">
    <property type="entry name" value="BCTRLSENSOR"/>
</dbReference>
<evidence type="ECO:0000256" key="12">
    <source>
        <dbReference type="ARBA" id="ARBA00022777"/>
    </source>
</evidence>
<evidence type="ECO:0000256" key="14">
    <source>
        <dbReference type="ARBA" id="ARBA00022989"/>
    </source>
</evidence>
<evidence type="ECO:0000256" key="10">
    <source>
        <dbReference type="ARBA" id="ARBA00022692"/>
    </source>
</evidence>
<name>A0A4R6VE98_9PAST</name>